<evidence type="ECO:0000259" key="6">
    <source>
        <dbReference type="Pfam" id="PF25944"/>
    </source>
</evidence>
<organism evidence="7 8">
    <name type="scientific">Tistrella mobilis</name>
    <dbReference type="NCBI Taxonomy" id="171437"/>
    <lineage>
        <taxon>Bacteria</taxon>
        <taxon>Pseudomonadati</taxon>
        <taxon>Pseudomonadota</taxon>
        <taxon>Alphaproteobacteria</taxon>
        <taxon>Geminicoccales</taxon>
        <taxon>Geminicoccaceae</taxon>
        <taxon>Tistrella</taxon>
    </lineage>
</organism>
<feature type="domain" description="Multidrug resistance protein MdtA-like barrel-sandwich hybrid" evidence="5">
    <location>
        <begin position="51"/>
        <end position="206"/>
    </location>
</feature>
<evidence type="ECO:0000256" key="4">
    <source>
        <dbReference type="SAM" id="Coils"/>
    </source>
</evidence>
<dbReference type="InterPro" id="IPR058625">
    <property type="entry name" value="MdtA-like_BSH"/>
</dbReference>
<gene>
    <name evidence="7" type="ORF">DCK97_15985</name>
</gene>
<dbReference type="NCBIfam" id="TIGR01730">
    <property type="entry name" value="RND_mfp"/>
    <property type="match status" value="1"/>
</dbReference>
<dbReference type="Pfam" id="PF25944">
    <property type="entry name" value="Beta-barrel_RND"/>
    <property type="match status" value="1"/>
</dbReference>
<comment type="similarity">
    <text evidence="2">Belongs to the membrane fusion protein (MFP) (TC 8.A.1) family.</text>
</comment>
<comment type="subcellular location">
    <subcellularLocation>
        <location evidence="1">Cell membrane</location>
    </subcellularLocation>
</comment>
<protein>
    <submittedName>
        <fullName evidence="7">Efflux transporter periplasmic adaptor subunit</fullName>
    </submittedName>
</protein>
<dbReference type="PANTHER" id="PTHR30469">
    <property type="entry name" value="MULTIDRUG RESISTANCE PROTEIN MDTA"/>
    <property type="match status" value="1"/>
</dbReference>
<comment type="caution">
    <text evidence="7">The sequence shown here is derived from an EMBL/GenBank/DDBJ whole genome shotgun (WGS) entry which is preliminary data.</text>
</comment>
<evidence type="ECO:0000313" key="8">
    <source>
        <dbReference type="Proteomes" id="UP000257706"/>
    </source>
</evidence>
<evidence type="ECO:0000256" key="2">
    <source>
        <dbReference type="ARBA" id="ARBA00009477"/>
    </source>
</evidence>
<dbReference type="Gene3D" id="2.40.30.170">
    <property type="match status" value="1"/>
</dbReference>
<reference evidence="7 8" key="1">
    <citation type="journal article" date="2018" name="Nat. Biotechnol.">
        <title>A standardized bacterial taxonomy based on genome phylogeny substantially revises the tree of life.</title>
        <authorList>
            <person name="Parks D.H."/>
            <person name="Chuvochina M."/>
            <person name="Waite D.W."/>
            <person name="Rinke C."/>
            <person name="Skarshewski A."/>
            <person name="Chaumeil P.A."/>
            <person name="Hugenholtz P."/>
        </authorList>
    </citation>
    <scope>NUCLEOTIDE SEQUENCE [LARGE SCALE GENOMIC DNA]</scope>
    <source>
        <strain evidence="7">UBA8739</strain>
    </source>
</reference>
<dbReference type="GO" id="GO:1990961">
    <property type="term" value="P:xenobiotic detoxification by transmembrane export across the plasma membrane"/>
    <property type="evidence" value="ECO:0007669"/>
    <property type="project" value="InterPro"/>
</dbReference>
<dbReference type="PANTHER" id="PTHR30469:SF33">
    <property type="entry name" value="SLR1207 PROTEIN"/>
    <property type="match status" value="1"/>
</dbReference>
<dbReference type="EMBL" id="DMAI01000258">
    <property type="protein sequence ID" value="HAE48917.1"/>
    <property type="molecule type" value="Genomic_DNA"/>
</dbReference>
<name>A0A3B9INL8_9PROT</name>
<dbReference type="GO" id="GO:1990281">
    <property type="term" value="C:efflux pump complex"/>
    <property type="evidence" value="ECO:0007669"/>
    <property type="project" value="TreeGrafter"/>
</dbReference>
<feature type="coiled-coil region" evidence="4">
    <location>
        <begin position="84"/>
        <end position="170"/>
    </location>
</feature>
<accession>A0A3B9INL8</accession>
<dbReference type="Proteomes" id="UP000257706">
    <property type="component" value="Unassembled WGS sequence"/>
</dbReference>
<keyword evidence="3 4" id="KW-0175">Coiled coil</keyword>
<dbReference type="GO" id="GO:0030313">
    <property type="term" value="C:cell envelope"/>
    <property type="evidence" value="ECO:0007669"/>
    <property type="project" value="UniProtKB-SubCell"/>
</dbReference>
<evidence type="ECO:0000256" key="1">
    <source>
        <dbReference type="ARBA" id="ARBA00004236"/>
    </source>
</evidence>
<dbReference type="InterPro" id="IPR058626">
    <property type="entry name" value="MdtA-like_b-barrel"/>
</dbReference>
<dbReference type="InterPro" id="IPR030190">
    <property type="entry name" value="MacA_alpha-hairpin_sf"/>
</dbReference>
<dbReference type="SUPFAM" id="SSF111369">
    <property type="entry name" value="HlyD-like secretion proteins"/>
    <property type="match status" value="1"/>
</dbReference>
<evidence type="ECO:0000313" key="7">
    <source>
        <dbReference type="EMBL" id="HAE48917.1"/>
    </source>
</evidence>
<dbReference type="Gene3D" id="2.40.50.100">
    <property type="match status" value="1"/>
</dbReference>
<dbReference type="AlphaFoldDB" id="A0A3B9INL8"/>
<dbReference type="Gene3D" id="6.10.140.1990">
    <property type="match status" value="1"/>
</dbReference>
<dbReference type="GO" id="GO:0015562">
    <property type="term" value="F:efflux transmembrane transporter activity"/>
    <property type="evidence" value="ECO:0007669"/>
    <property type="project" value="TreeGrafter"/>
</dbReference>
<dbReference type="GO" id="GO:1990195">
    <property type="term" value="C:macrolide transmembrane transporter complex"/>
    <property type="evidence" value="ECO:0007669"/>
    <property type="project" value="InterPro"/>
</dbReference>
<evidence type="ECO:0000256" key="3">
    <source>
        <dbReference type="ARBA" id="ARBA00023054"/>
    </source>
</evidence>
<feature type="non-terminal residue" evidence="7">
    <location>
        <position position="267"/>
    </location>
</feature>
<feature type="domain" description="Multidrug resistance protein MdtA-like beta-barrel" evidence="6">
    <location>
        <begin position="212"/>
        <end position="261"/>
    </location>
</feature>
<dbReference type="Pfam" id="PF25917">
    <property type="entry name" value="BSH_RND"/>
    <property type="match status" value="1"/>
</dbReference>
<dbReference type="InterPro" id="IPR006143">
    <property type="entry name" value="RND_pump_MFP"/>
</dbReference>
<sequence length="267" mass="28207">MLLLVLAAAGYGIWRYAFPEAPPAPPPTVAVHRADLEDTVLANGTLEAIKMVSVGAQVSGQIKTLAVDVGDKVKAGDLIAEIDSLNQQNDLRNAEAALANVRAQYRAKQAALKQAELAFRRERELLAGRAGARADYENAEATLATTKAELAALEAQIAQAEITVDTAKVDLGYTRITAPMDGTIVAVVAKEGQTVNAVQSAPTIVMLAQLDTMTVTAEVSEADVTRVVPGQDVYFTILGEPGRRYTGKLRSVYPAPESVATTTSSTT</sequence>
<proteinExistence type="inferred from homology"/>
<dbReference type="GO" id="GO:0019898">
    <property type="term" value="C:extrinsic component of membrane"/>
    <property type="evidence" value="ECO:0007669"/>
    <property type="project" value="InterPro"/>
</dbReference>
<evidence type="ECO:0000259" key="5">
    <source>
        <dbReference type="Pfam" id="PF25917"/>
    </source>
</evidence>